<dbReference type="Pfam" id="PF25917">
    <property type="entry name" value="BSH_RND"/>
    <property type="match status" value="1"/>
</dbReference>
<dbReference type="PANTHER" id="PTHR32347">
    <property type="entry name" value="EFFLUX SYSTEM COMPONENT YKNX-RELATED"/>
    <property type="match status" value="1"/>
</dbReference>
<keyword evidence="3" id="KW-1133">Transmembrane helix</keyword>
<evidence type="ECO:0000256" key="2">
    <source>
        <dbReference type="ARBA" id="ARBA00023054"/>
    </source>
</evidence>
<evidence type="ECO:0000256" key="1">
    <source>
        <dbReference type="ARBA" id="ARBA00004196"/>
    </source>
</evidence>
<evidence type="ECO:0000259" key="4">
    <source>
        <dbReference type="Pfam" id="PF25917"/>
    </source>
</evidence>
<dbReference type="Proteomes" id="UP001279681">
    <property type="component" value="Unassembled WGS sequence"/>
</dbReference>
<dbReference type="RefSeq" id="WP_320313094.1">
    <property type="nucleotide sequence ID" value="NZ_JAVIKH010000004.1"/>
</dbReference>
<sequence>MVYKKKAILIYVFIFFSFFIFLFLSVGFQMNIPYSSRAFLEYKIAPVYSKVSGSVDKIFVKNGETVDINQPLFSIDKKLYEASYISALGQYTEALDSVKNLKSDIEKNTIIVEKNKNIYLRNKKELLKFEALYKKTFISEIDLDNMKTKVLESEKTLKNSEGTLENLLIKYKKNEDSTPALLIAKGALEKASINLKDTTTLAPINGEVVMDNFYLNNSIKENAPLFYIKNDNILKVNVDLKEKNVKSITSGRKALILFDGIPGVIFKGEVENITPILAQGYSTSSTLINIPDDNRWVRDNGKIRVSIIVENSDSIKKLTSGSMASVILLSDNNNTFYNFLAKVWINIIKVFNYVY</sequence>
<dbReference type="Gene3D" id="2.40.50.100">
    <property type="match status" value="1"/>
</dbReference>
<feature type="domain" description="Multidrug resistance protein MdtA-like barrel-sandwich hybrid" evidence="4">
    <location>
        <begin position="44"/>
        <end position="222"/>
    </location>
</feature>
<dbReference type="InterPro" id="IPR050465">
    <property type="entry name" value="UPF0194_transport"/>
</dbReference>
<keyword evidence="2" id="KW-0175">Coiled coil</keyword>
<dbReference type="Gene3D" id="2.40.30.170">
    <property type="match status" value="1"/>
</dbReference>
<dbReference type="PANTHER" id="PTHR32347:SF14">
    <property type="entry name" value="EFFLUX SYSTEM COMPONENT YKNX-RELATED"/>
    <property type="match status" value="1"/>
</dbReference>
<keyword evidence="3" id="KW-0812">Transmembrane</keyword>
<evidence type="ECO:0000313" key="6">
    <source>
        <dbReference type="Proteomes" id="UP001279681"/>
    </source>
</evidence>
<name>A0ABU4W830_9FUSO</name>
<evidence type="ECO:0000256" key="3">
    <source>
        <dbReference type="SAM" id="Phobius"/>
    </source>
</evidence>
<keyword evidence="3" id="KW-0472">Membrane</keyword>
<reference evidence="6" key="1">
    <citation type="submission" date="2023-07" db="EMBL/GenBank/DDBJ databases">
        <authorList>
            <person name="Colorado M.A."/>
            <person name="Villamil L.M."/>
            <person name="Melo J.F."/>
            <person name="Rodriguez J.A."/>
            <person name="Ruiz R.Y."/>
        </authorList>
    </citation>
    <scope>NUCLEOTIDE SEQUENCE [LARGE SCALE GENOMIC DNA]</scope>
    <source>
        <strain evidence="6">C33</strain>
    </source>
</reference>
<proteinExistence type="predicted"/>
<keyword evidence="6" id="KW-1185">Reference proteome</keyword>
<accession>A0ABU4W830</accession>
<protein>
    <submittedName>
        <fullName evidence="5">Efflux RND transporter periplasmic adaptor subunit</fullName>
    </submittedName>
</protein>
<organism evidence="5 6">
    <name type="scientific">Candidatus Cetobacterium colombiensis</name>
    <dbReference type="NCBI Taxonomy" id="3073100"/>
    <lineage>
        <taxon>Bacteria</taxon>
        <taxon>Fusobacteriati</taxon>
        <taxon>Fusobacteriota</taxon>
        <taxon>Fusobacteriia</taxon>
        <taxon>Fusobacteriales</taxon>
        <taxon>Fusobacteriaceae</taxon>
        <taxon>Cetobacterium</taxon>
    </lineage>
</organism>
<dbReference type="EMBL" id="JAVIKH010000004">
    <property type="protein sequence ID" value="MDX8335687.1"/>
    <property type="molecule type" value="Genomic_DNA"/>
</dbReference>
<comment type="caution">
    <text evidence="5">The sequence shown here is derived from an EMBL/GenBank/DDBJ whole genome shotgun (WGS) entry which is preliminary data.</text>
</comment>
<evidence type="ECO:0000313" key="5">
    <source>
        <dbReference type="EMBL" id="MDX8335687.1"/>
    </source>
</evidence>
<dbReference type="SUPFAM" id="SSF111369">
    <property type="entry name" value="HlyD-like secretion proteins"/>
    <property type="match status" value="1"/>
</dbReference>
<dbReference type="InterPro" id="IPR058625">
    <property type="entry name" value="MdtA-like_BSH"/>
</dbReference>
<feature type="transmembrane region" description="Helical" evidence="3">
    <location>
        <begin position="7"/>
        <end position="28"/>
    </location>
</feature>
<gene>
    <name evidence="5" type="ORF">RFV38_04075</name>
</gene>
<comment type="subcellular location">
    <subcellularLocation>
        <location evidence="1">Cell envelope</location>
    </subcellularLocation>
</comment>